<organism evidence="15 16">
    <name type="scientific">Larinioides sclopetarius</name>
    <dbReference type="NCBI Taxonomy" id="280406"/>
    <lineage>
        <taxon>Eukaryota</taxon>
        <taxon>Metazoa</taxon>
        <taxon>Ecdysozoa</taxon>
        <taxon>Arthropoda</taxon>
        <taxon>Chelicerata</taxon>
        <taxon>Arachnida</taxon>
        <taxon>Araneae</taxon>
        <taxon>Araneomorphae</taxon>
        <taxon>Entelegynae</taxon>
        <taxon>Araneoidea</taxon>
        <taxon>Araneidae</taxon>
        <taxon>Larinioides</taxon>
    </lineage>
</organism>
<dbReference type="Gene3D" id="3.40.50.11660">
    <property type="entry name" value="Glycosyl transferase family 10, C-terminal domain"/>
    <property type="match status" value="1"/>
</dbReference>
<evidence type="ECO:0000256" key="7">
    <source>
        <dbReference type="ARBA" id="ARBA00022968"/>
    </source>
</evidence>
<protein>
    <recommendedName>
        <fullName evidence="12">Fucosyltransferase</fullName>
        <ecNumber evidence="12">2.4.1.-</ecNumber>
    </recommendedName>
</protein>
<comment type="subcellular location">
    <subcellularLocation>
        <location evidence="1 12">Golgi apparatus</location>
        <location evidence="1 12">Golgi stack membrane</location>
        <topology evidence="1 12">Single-pass type II membrane protein</topology>
    </subcellularLocation>
</comment>
<dbReference type="Proteomes" id="UP001497382">
    <property type="component" value="Unassembled WGS sequence"/>
</dbReference>
<dbReference type="EMBL" id="CAXIEN010000109">
    <property type="protein sequence ID" value="CAL1278123.1"/>
    <property type="molecule type" value="Genomic_DNA"/>
</dbReference>
<dbReference type="PANTHER" id="PTHR48438:SF1">
    <property type="entry name" value="ALPHA-(1,3)-FUCOSYLTRANSFERASE C-RELATED"/>
    <property type="match status" value="1"/>
</dbReference>
<dbReference type="InterPro" id="IPR031481">
    <property type="entry name" value="Glyco_tran_10_N"/>
</dbReference>
<comment type="pathway">
    <text evidence="2">Protein modification; protein glycosylation.</text>
</comment>
<evidence type="ECO:0000256" key="1">
    <source>
        <dbReference type="ARBA" id="ARBA00004447"/>
    </source>
</evidence>
<keyword evidence="11" id="KW-0325">Glycoprotein</keyword>
<dbReference type="InterPro" id="IPR001503">
    <property type="entry name" value="Glyco_trans_10"/>
</dbReference>
<dbReference type="InterPro" id="IPR038577">
    <property type="entry name" value="GT10-like_C_sf"/>
</dbReference>
<keyword evidence="10 12" id="KW-0472">Membrane</keyword>
<evidence type="ECO:0000259" key="13">
    <source>
        <dbReference type="Pfam" id="PF00852"/>
    </source>
</evidence>
<dbReference type="Pfam" id="PF17039">
    <property type="entry name" value="Glyco_tran_10_N"/>
    <property type="match status" value="1"/>
</dbReference>
<dbReference type="Pfam" id="PF00852">
    <property type="entry name" value="Glyco_transf_10"/>
    <property type="match status" value="1"/>
</dbReference>
<evidence type="ECO:0000313" key="16">
    <source>
        <dbReference type="Proteomes" id="UP001497382"/>
    </source>
</evidence>
<gene>
    <name evidence="15" type="ORF">LARSCL_LOCUS9603</name>
</gene>
<accession>A0AAV2A2D0</accession>
<comment type="caution">
    <text evidence="15">The sequence shown here is derived from an EMBL/GenBank/DDBJ whole genome shotgun (WGS) entry which is preliminary data.</text>
</comment>
<evidence type="ECO:0000256" key="4">
    <source>
        <dbReference type="ARBA" id="ARBA00022676"/>
    </source>
</evidence>
<sequence>MQKQRLRSVFIILLLVGVLYNLYITSTNKRISSTVRKSELHKQRSPKHVHHFPMASVLKGKQLPFHQVYEPREVGFPVDIHIPNQNRKPKIILVWTSWNSVRKTINYYFLQSGNRTFIKYKCPNPKCVVTFQRKNLLKADAIVFHLLDTDIQDLPTIRDPHQIWILYNMEPPWLVKKQAKSQLHLLNNIFNWTMSYRSKSDIIVRYGFTLPSGDAKSHSLNTAFKNKPKTAVWFVSDCSTDSKREDYVIELKKYIDIDVYGKCGDRKCYPSQSSTCYEEVLKRYKFYLSFENAICRDYTTEKFFNVYNYDIVPVVLGAVNYSSLAPKGSFINAVHYPRPKLLAEALLKIAHNETIYEEFLKKKASFKAYLDPWMCRLCDRLHSSPDPSILKEVETWFFGDAECKRWNSSVQSYTNVESLSK</sequence>
<evidence type="ECO:0000256" key="12">
    <source>
        <dbReference type="RuleBase" id="RU003832"/>
    </source>
</evidence>
<dbReference type="EC" id="2.4.1.-" evidence="12"/>
<evidence type="ECO:0000256" key="10">
    <source>
        <dbReference type="ARBA" id="ARBA00023136"/>
    </source>
</evidence>
<keyword evidence="5 12" id="KW-0808">Transferase</keyword>
<keyword evidence="9 12" id="KW-0333">Golgi apparatus</keyword>
<feature type="transmembrane region" description="Helical" evidence="12">
    <location>
        <begin position="7"/>
        <end position="24"/>
    </location>
</feature>
<evidence type="ECO:0000256" key="2">
    <source>
        <dbReference type="ARBA" id="ARBA00004922"/>
    </source>
</evidence>
<keyword evidence="16" id="KW-1185">Reference proteome</keyword>
<evidence type="ECO:0000256" key="9">
    <source>
        <dbReference type="ARBA" id="ARBA00023034"/>
    </source>
</evidence>
<keyword evidence="6 12" id="KW-0812">Transmembrane</keyword>
<dbReference type="InterPro" id="IPR055270">
    <property type="entry name" value="Glyco_tran_10_C"/>
</dbReference>
<dbReference type="FunFam" id="3.40.50.11660:FF:000004">
    <property type="entry name" value="Glycoprotein 3-alpha-L-fucosyltransferase A"/>
    <property type="match status" value="1"/>
</dbReference>
<comment type="similarity">
    <text evidence="3 12">Belongs to the glycosyltransferase 10 family.</text>
</comment>
<proteinExistence type="inferred from homology"/>
<evidence type="ECO:0000256" key="8">
    <source>
        <dbReference type="ARBA" id="ARBA00022989"/>
    </source>
</evidence>
<dbReference type="SUPFAM" id="SSF53756">
    <property type="entry name" value="UDP-Glycosyltransferase/glycogen phosphorylase"/>
    <property type="match status" value="1"/>
</dbReference>
<evidence type="ECO:0000256" key="3">
    <source>
        <dbReference type="ARBA" id="ARBA00008919"/>
    </source>
</evidence>
<evidence type="ECO:0000259" key="14">
    <source>
        <dbReference type="Pfam" id="PF17039"/>
    </source>
</evidence>
<keyword evidence="8 12" id="KW-1133">Transmembrane helix</keyword>
<name>A0AAV2A2D0_9ARAC</name>
<feature type="domain" description="Fucosyltransferase N-terminal" evidence="14">
    <location>
        <begin position="88"/>
        <end position="207"/>
    </location>
</feature>
<dbReference type="PANTHER" id="PTHR48438">
    <property type="entry name" value="ALPHA-(1,3)-FUCOSYLTRANSFERASE C-RELATED"/>
    <property type="match status" value="1"/>
</dbReference>
<keyword evidence="7" id="KW-0735">Signal-anchor</keyword>
<dbReference type="GO" id="GO:0008417">
    <property type="term" value="F:fucosyltransferase activity"/>
    <property type="evidence" value="ECO:0007669"/>
    <property type="project" value="InterPro"/>
</dbReference>
<evidence type="ECO:0000256" key="11">
    <source>
        <dbReference type="ARBA" id="ARBA00023180"/>
    </source>
</evidence>
<evidence type="ECO:0000256" key="6">
    <source>
        <dbReference type="ARBA" id="ARBA00022692"/>
    </source>
</evidence>
<evidence type="ECO:0000256" key="5">
    <source>
        <dbReference type="ARBA" id="ARBA00022679"/>
    </source>
</evidence>
<evidence type="ECO:0000313" key="15">
    <source>
        <dbReference type="EMBL" id="CAL1278123.1"/>
    </source>
</evidence>
<dbReference type="GO" id="GO:0032580">
    <property type="term" value="C:Golgi cisterna membrane"/>
    <property type="evidence" value="ECO:0007669"/>
    <property type="project" value="UniProtKB-SubCell"/>
</dbReference>
<reference evidence="15 16" key="1">
    <citation type="submission" date="2024-04" db="EMBL/GenBank/DDBJ databases">
        <authorList>
            <person name="Rising A."/>
            <person name="Reimegard J."/>
            <person name="Sonavane S."/>
            <person name="Akerstrom W."/>
            <person name="Nylinder S."/>
            <person name="Hedman E."/>
            <person name="Kallberg Y."/>
        </authorList>
    </citation>
    <scope>NUCLEOTIDE SEQUENCE [LARGE SCALE GENOMIC DNA]</scope>
</reference>
<feature type="domain" description="Fucosyltransferase C-terminal" evidence="13">
    <location>
        <begin position="225"/>
        <end position="396"/>
    </location>
</feature>
<keyword evidence="4 12" id="KW-0328">Glycosyltransferase</keyword>
<dbReference type="AlphaFoldDB" id="A0AAV2A2D0"/>